<proteinExistence type="predicted"/>
<gene>
    <name evidence="1" type="ORF">S03H2_05261</name>
</gene>
<evidence type="ECO:0000313" key="1">
    <source>
        <dbReference type="EMBL" id="GAH24925.1"/>
    </source>
</evidence>
<dbReference type="AlphaFoldDB" id="X1EX95"/>
<accession>X1EX95</accession>
<comment type="caution">
    <text evidence="1">The sequence shown here is derived from an EMBL/GenBank/DDBJ whole genome shotgun (WGS) entry which is preliminary data.</text>
</comment>
<organism evidence="1">
    <name type="scientific">marine sediment metagenome</name>
    <dbReference type="NCBI Taxonomy" id="412755"/>
    <lineage>
        <taxon>unclassified sequences</taxon>
        <taxon>metagenomes</taxon>
        <taxon>ecological metagenomes</taxon>
    </lineage>
</organism>
<name>X1EX95_9ZZZZ</name>
<sequence length="89" mass="9639">MRVFLDRLGCGIAVIGEQASGAHAAEDVDGAQSDYLREHGMAAYLRRPDFIAFGSVSALDQLPALLRSLRRSLCWCADDDMISSSGHRA</sequence>
<reference evidence="1" key="1">
    <citation type="journal article" date="2014" name="Front. Microbiol.">
        <title>High frequency of phylogenetically diverse reductive dehalogenase-homologous genes in deep subseafloor sedimentary metagenomes.</title>
        <authorList>
            <person name="Kawai M."/>
            <person name="Futagami T."/>
            <person name="Toyoda A."/>
            <person name="Takaki Y."/>
            <person name="Nishi S."/>
            <person name="Hori S."/>
            <person name="Arai W."/>
            <person name="Tsubouchi T."/>
            <person name="Morono Y."/>
            <person name="Uchiyama I."/>
            <person name="Ito T."/>
            <person name="Fujiyama A."/>
            <person name="Inagaki F."/>
            <person name="Takami H."/>
        </authorList>
    </citation>
    <scope>NUCLEOTIDE SEQUENCE</scope>
    <source>
        <strain evidence="1">Expedition CK06-06</strain>
    </source>
</reference>
<dbReference type="EMBL" id="BARU01002177">
    <property type="protein sequence ID" value="GAH24925.1"/>
    <property type="molecule type" value="Genomic_DNA"/>
</dbReference>
<protein>
    <submittedName>
        <fullName evidence="1">Uncharacterized protein</fullName>
    </submittedName>
</protein>